<evidence type="ECO:0000256" key="1">
    <source>
        <dbReference type="SAM" id="MobiDB-lite"/>
    </source>
</evidence>
<feature type="compositionally biased region" description="Basic and acidic residues" evidence="1">
    <location>
        <begin position="53"/>
        <end position="76"/>
    </location>
</feature>
<reference evidence="2" key="1">
    <citation type="journal article" date="2019" name="Science">
        <title>Mutation of a bHLH transcription factor allowed almond domestication.</title>
        <authorList>
            <person name="Sanchez-Perez R."/>
            <person name="Pavan S."/>
            <person name="Mazzeo R."/>
            <person name="Moldovan C."/>
            <person name="Aiese Cigliano R."/>
            <person name="Del Cueto J."/>
            <person name="Ricciardi F."/>
            <person name="Lotti C."/>
            <person name="Ricciardi L."/>
            <person name="Dicenta F."/>
            <person name="Lopez-Marques R.L."/>
            <person name="Lindberg Moller B."/>
        </authorList>
    </citation>
    <scope>NUCLEOTIDE SEQUENCE</scope>
</reference>
<gene>
    <name evidence="2" type="ORF">Prudu_021869</name>
</gene>
<dbReference type="AlphaFoldDB" id="A0A4Y1RYA8"/>
<sequence>MFGVARGCGWQHLDVFAWFAKLDGNTWLSFYKFHFGAEFQFVEVPKGEKLKIMKSETEREETKRDGEERGRKERGERVKKKMLH</sequence>
<evidence type="ECO:0000313" key="2">
    <source>
        <dbReference type="EMBL" id="BBH09389.1"/>
    </source>
</evidence>
<protein>
    <submittedName>
        <fullName evidence="2">MATE efflux family protein 7</fullName>
    </submittedName>
</protein>
<name>A0A4Y1RYA8_PRUDU</name>
<proteinExistence type="predicted"/>
<organism evidence="2">
    <name type="scientific">Prunus dulcis</name>
    <name type="common">Almond</name>
    <name type="synonym">Amygdalus dulcis</name>
    <dbReference type="NCBI Taxonomy" id="3755"/>
    <lineage>
        <taxon>Eukaryota</taxon>
        <taxon>Viridiplantae</taxon>
        <taxon>Streptophyta</taxon>
        <taxon>Embryophyta</taxon>
        <taxon>Tracheophyta</taxon>
        <taxon>Spermatophyta</taxon>
        <taxon>Magnoliopsida</taxon>
        <taxon>eudicotyledons</taxon>
        <taxon>Gunneridae</taxon>
        <taxon>Pentapetalae</taxon>
        <taxon>rosids</taxon>
        <taxon>fabids</taxon>
        <taxon>Rosales</taxon>
        <taxon>Rosaceae</taxon>
        <taxon>Amygdaloideae</taxon>
        <taxon>Amygdaleae</taxon>
        <taxon>Prunus</taxon>
    </lineage>
</organism>
<feature type="region of interest" description="Disordered" evidence="1">
    <location>
        <begin position="53"/>
        <end position="84"/>
    </location>
</feature>
<accession>A0A4Y1RYA8</accession>
<dbReference type="EMBL" id="AP019304">
    <property type="protein sequence ID" value="BBH09389.1"/>
    <property type="molecule type" value="Genomic_DNA"/>
</dbReference>